<dbReference type="InterPro" id="IPR043137">
    <property type="entry name" value="GGT_ssub_C"/>
</dbReference>
<dbReference type="PRINTS" id="PR01210">
    <property type="entry name" value="GGTRANSPTASE"/>
</dbReference>
<feature type="active site" description="Nucleophile" evidence="10">
    <location>
        <position position="390"/>
    </location>
</feature>
<dbReference type="FunFam" id="1.10.246.130:FF:000005">
    <property type="entry name" value="Gamma-glutamyltranspeptidase 1, putative"/>
    <property type="match status" value="1"/>
</dbReference>
<keyword evidence="15" id="KW-1185">Reference proteome</keyword>
<gene>
    <name evidence="14" type="ORF">QBC41DRAFT_297628</name>
</gene>
<keyword evidence="8 12" id="KW-0012">Acyltransferase</keyword>
<feature type="binding site" evidence="11">
    <location>
        <begin position="408"/>
        <end position="410"/>
    </location>
    <ligand>
        <name>L-glutamate</name>
        <dbReference type="ChEBI" id="CHEBI:29985"/>
    </ligand>
</feature>
<comment type="function">
    <text evidence="12">Cleaves the gamma-glutamyl peptide bond of glutathione and glutathione conjugates.</text>
</comment>
<dbReference type="Proteomes" id="UP001174997">
    <property type="component" value="Unassembled WGS sequence"/>
</dbReference>
<dbReference type="GO" id="GO:0036374">
    <property type="term" value="F:glutathione hydrolase activity"/>
    <property type="evidence" value="ECO:0007669"/>
    <property type="project" value="UniProtKB-UniRule"/>
</dbReference>
<evidence type="ECO:0000256" key="11">
    <source>
        <dbReference type="PIRSR" id="PIRSR600101-2"/>
    </source>
</evidence>
<dbReference type="GO" id="GO:0006508">
    <property type="term" value="P:proteolysis"/>
    <property type="evidence" value="ECO:0007669"/>
    <property type="project" value="UniProtKB-KW"/>
</dbReference>
<evidence type="ECO:0000256" key="10">
    <source>
        <dbReference type="PIRSR" id="PIRSR600101-1"/>
    </source>
</evidence>
<sequence length="587" mass="63140">MYTPLLPLALASTLTLTLTSALPTFRPPLPYSSEQCVLSLDPSTAPNGTRGAVASESKICSQIGIDMISAGGTAADALVATTLCVGVTGMYHSGIGGGGFMLVRDELGRYEVIDYRETAPSSAHQDMYKHDRNASVFGGLAVGVPGEIKGLGYVQEKYGRLGWKEVVMPAVGIAREGFTVGEDLVKYMKAASANDDFLVRDPVWAQDFAPNGTLLGLGDRITRKRLANTLEKIANEGPKAFYEGEIADSIIKTIQDSNGTLTHDDLRQYTVRTKQPLSIDYRGFKLYTTDAPSSGAVTLNILKVMEQFPPEDLADKNLTAHRLTEAMKFAYGARQELGDPDFIRGLTPFQKMMLSEEKAKQIRKMIMDNQTQALEVYNPQSVYAAESAGTSHLVASDGTGMTVTSTTTINLLFGARIMTDTGIILNNEMDDFSQPGRPNSFGFEPSPNNFIAPHKRPLSSITPLIVEHANNGSLFFATGAAGGSRIISSTMQVAFGIMSAIDQGHTAVGEMYEAIKAPRLHHQLMPNVLNVETGYDASVFAGLGSKQHNVSWVAPGQSSAQGLLRLYNGTFEAVGETRQLNSGGLTV</sequence>
<feature type="binding site" evidence="11">
    <location>
        <position position="431"/>
    </location>
    <ligand>
        <name>L-glutamate</name>
        <dbReference type="ChEBI" id="CHEBI:29985"/>
    </ligand>
</feature>
<reference evidence="14" key="1">
    <citation type="submission" date="2023-06" db="EMBL/GenBank/DDBJ databases">
        <title>Genome-scale phylogeny and comparative genomics of the fungal order Sordariales.</title>
        <authorList>
            <consortium name="Lawrence Berkeley National Laboratory"/>
            <person name="Hensen N."/>
            <person name="Bonometti L."/>
            <person name="Westerberg I."/>
            <person name="Brannstrom I.O."/>
            <person name="Guillou S."/>
            <person name="Cros-Aarteil S."/>
            <person name="Calhoun S."/>
            <person name="Haridas S."/>
            <person name="Kuo A."/>
            <person name="Mondo S."/>
            <person name="Pangilinan J."/>
            <person name="Riley R."/>
            <person name="Labutti K."/>
            <person name="Andreopoulos B."/>
            <person name="Lipzen A."/>
            <person name="Chen C."/>
            <person name="Yanf M."/>
            <person name="Daum C."/>
            <person name="Ng V."/>
            <person name="Clum A."/>
            <person name="Steindorff A."/>
            <person name="Ohm R."/>
            <person name="Martin F."/>
            <person name="Silar P."/>
            <person name="Natvig D."/>
            <person name="Lalanne C."/>
            <person name="Gautier V."/>
            <person name="Ament-Velasquez S.L."/>
            <person name="Kruys A."/>
            <person name="Hutchinson M.I."/>
            <person name="Powell A.J."/>
            <person name="Barry K."/>
            <person name="Miller A.N."/>
            <person name="Grigoriev I.V."/>
            <person name="Debuchy R."/>
            <person name="Gladieux P."/>
            <person name="Thoren M.H."/>
            <person name="Johannesson H."/>
        </authorList>
    </citation>
    <scope>NUCLEOTIDE SEQUENCE</scope>
    <source>
        <strain evidence="14">CBS 307.81</strain>
    </source>
</reference>
<dbReference type="NCBIfam" id="TIGR00066">
    <property type="entry name" value="g_glut_trans"/>
    <property type="match status" value="1"/>
</dbReference>
<keyword evidence="6 12" id="KW-0378">Hydrolase</keyword>
<comment type="caution">
    <text evidence="14">The sequence shown here is derived from an EMBL/GenBank/DDBJ whole genome shotgun (WGS) entry which is preliminary data.</text>
</comment>
<comment type="catalytic activity">
    <reaction evidence="9 12">
        <text>an N-terminal (5-L-glutamyl)-[peptide] + an alpha-amino acid = 5-L-glutamyl amino acid + an N-terminal L-alpha-aminoacyl-[peptide]</text>
        <dbReference type="Rhea" id="RHEA:23904"/>
        <dbReference type="Rhea" id="RHEA-COMP:9780"/>
        <dbReference type="Rhea" id="RHEA-COMP:9795"/>
        <dbReference type="ChEBI" id="CHEBI:77644"/>
        <dbReference type="ChEBI" id="CHEBI:78597"/>
        <dbReference type="ChEBI" id="CHEBI:78599"/>
        <dbReference type="ChEBI" id="CHEBI:78608"/>
        <dbReference type="EC" id="2.3.2.2"/>
    </reaction>
</comment>
<proteinExistence type="inferred from homology"/>
<dbReference type="GO" id="GO:0005886">
    <property type="term" value="C:plasma membrane"/>
    <property type="evidence" value="ECO:0007669"/>
    <property type="project" value="TreeGrafter"/>
</dbReference>
<evidence type="ECO:0000256" key="12">
    <source>
        <dbReference type="RuleBase" id="RU368068"/>
    </source>
</evidence>
<evidence type="ECO:0000313" key="14">
    <source>
        <dbReference type="EMBL" id="KAK0674542.1"/>
    </source>
</evidence>
<evidence type="ECO:0000256" key="5">
    <source>
        <dbReference type="ARBA" id="ARBA00022679"/>
    </source>
</evidence>
<organism evidence="14 15">
    <name type="scientific">Cercophora samala</name>
    <dbReference type="NCBI Taxonomy" id="330535"/>
    <lineage>
        <taxon>Eukaryota</taxon>
        <taxon>Fungi</taxon>
        <taxon>Dikarya</taxon>
        <taxon>Ascomycota</taxon>
        <taxon>Pezizomycotina</taxon>
        <taxon>Sordariomycetes</taxon>
        <taxon>Sordariomycetidae</taxon>
        <taxon>Sordariales</taxon>
        <taxon>Lasiosphaeriaceae</taxon>
        <taxon>Cercophora</taxon>
    </lineage>
</organism>
<feature type="binding site" evidence="11">
    <location>
        <position position="483"/>
    </location>
    <ligand>
        <name>L-glutamate</name>
        <dbReference type="ChEBI" id="CHEBI:29985"/>
    </ligand>
</feature>
<comment type="catalytic activity">
    <reaction evidence="2 12">
        <text>glutathione + H2O = L-cysteinylglycine + L-glutamate</text>
        <dbReference type="Rhea" id="RHEA:28807"/>
        <dbReference type="ChEBI" id="CHEBI:15377"/>
        <dbReference type="ChEBI" id="CHEBI:29985"/>
        <dbReference type="ChEBI" id="CHEBI:57925"/>
        <dbReference type="ChEBI" id="CHEBI:61694"/>
        <dbReference type="EC" id="3.4.19.13"/>
    </reaction>
</comment>
<comment type="catalytic activity">
    <reaction evidence="1 12">
        <text>an S-substituted glutathione + H2O = an S-substituted L-cysteinylglycine + L-glutamate</text>
        <dbReference type="Rhea" id="RHEA:59468"/>
        <dbReference type="ChEBI" id="CHEBI:15377"/>
        <dbReference type="ChEBI" id="CHEBI:29985"/>
        <dbReference type="ChEBI" id="CHEBI:90779"/>
        <dbReference type="ChEBI" id="CHEBI:143103"/>
        <dbReference type="EC" id="3.4.19.13"/>
    </reaction>
</comment>
<evidence type="ECO:0000256" key="1">
    <source>
        <dbReference type="ARBA" id="ARBA00001049"/>
    </source>
</evidence>
<dbReference type="PANTHER" id="PTHR11686:SF62">
    <property type="entry name" value="GLUTATHIONE HYDROLASE"/>
    <property type="match status" value="1"/>
</dbReference>
<name>A0AA40DEV8_9PEZI</name>
<keyword evidence="13" id="KW-0732">Signal</keyword>
<evidence type="ECO:0000256" key="8">
    <source>
        <dbReference type="ARBA" id="ARBA00023315"/>
    </source>
</evidence>
<evidence type="ECO:0000256" key="4">
    <source>
        <dbReference type="ARBA" id="ARBA00022670"/>
    </source>
</evidence>
<dbReference type="GO" id="GO:0103068">
    <property type="term" value="F:leukotriene C4 gamma-glutamyl transferase activity"/>
    <property type="evidence" value="ECO:0007669"/>
    <property type="project" value="UniProtKB-EC"/>
</dbReference>
<evidence type="ECO:0000256" key="7">
    <source>
        <dbReference type="ARBA" id="ARBA00023180"/>
    </source>
</evidence>
<evidence type="ECO:0000256" key="3">
    <source>
        <dbReference type="ARBA" id="ARBA00009381"/>
    </source>
</evidence>
<dbReference type="InterPro" id="IPR029055">
    <property type="entry name" value="Ntn_hydrolases_N"/>
</dbReference>
<protein>
    <recommendedName>
        <fullName evidence="12">Glutathione hydrolase</fullName>
        <ecNumber evidence="12">2.3.2.2</ecNumber>
        <ecNumber evidence="12">3.4.19.13</ecNumber>
    </recommendedName>
    <alternativeName>
        <fullName evidence="12">Gamma-glutamyltransferase</fullName>
    </alternativeName>
    <alternativeName>
        <fullName evidence="12">Gamma-glutamyltranspeptidase</fullName>
    </alternativeName>
</protein>
<dbReference type="SUPFAM" id="SSF56235">
    <property type="entry name" value="N-terminal nucleophile aminohydrolases (Ntn hydrolases)"/>
    <property type="match status" value="1"/>
</dbReference>
<accession>A0AA40DEV8</accession>
<evidence type="ECO:0000256" key="6">
    <source>
        <dbReference type="ARBA" id="ARBA00022801"/>
    </source>
</evidence>
<dbReference type="EMBL" id="JAULSY010000001">
    <property type="protein sequence ID" value="KAK0674542.1"/>
    <property type="molecule type" value="Genomic_DNA"/>
</dbReference>
<comment type="similarity">
    <text evidence="3">Belongs to the gamma-glutamyltransferase family.</text>
</comment>
<keyword evidence="7" id="KW-0325">Glycoprotein</keyword>
<evidence type="ECO:0000313" key="15">
    <source>
        <dbReference type="Proteomes" id="UP001174997"/>
    </source>
</evidence>
<comment type="pathway">
    <text evidence="12">Sulfur metabolism; glutathione metabolism.</text>
</comment>
<feature type="binding site" evidence="11">
    <location>
        <begin position="459"/>
        <end position="460"/>
    </location>
    <ligand>
        <name>L-glutamate</name>
        <dbReference type="ChEBI" id="CHEBI:29985"/>
    </ligand>
</feature>
<feature type="binding site" evidence="11">
    <location>
        <position position="116"/>
    </location>
    <ligand>
        <name>L-glutamate</name>
        <dbReference type="ChEBI" id="CHEBI:29985"/>
    </ligand>
</feature>
<dbReference type="EC" id="2.3.2.2" evidence="12"/>
<keyword evidence="5 12" id="KW-0808">Transferase</keyword>
<dbReference type="PANTHER" id="PTHR11686">
    <property type="entry name" value="GAMMA GLUTAMYL TRANSPEPTIDASE"/>
    <property type="match status" value="1"/>
</dbReference>
<evidence type="ECO:0000256" key="2">
    <source>
        <dbReference type="ARBA" id="ARBA00001089"/>
    </source>
</evidence>
<feature type="chain" id="PRO_5041251095" description="Glutathione hydrolase" evidence="13">
    <location>
        <begin position="22"/>
        <end position="587"/>
    </location>
</feature>
<dbReference type="InterPro" id="IPR043138">
    <property type="entry name" value="GGT_lsub"/>
</dbReference>
<dbReference type="Gene3D" id="3.60.20.40">
    <property type="match status" value="1"/>
</dbReference>
<dbReference type="Gene3D" id="1.10.246.130">
    <property type="match status" value="1"/>
</dbReference>
<dbReference type="EC" id="3.4.19.13" evidence="12"/>
<dbReference type="GO" id="GO:0006751">
    <property type="term" value="P:glutathione catabolic process"/>
    <property type="evidence" value="ECO:0007669"/>
    <property type="project" value="UniProtKB-UniRule"/>
</dbReference>
<dbReference type="InterPro" id="IPR000101">
    <property type="entry name" value="GGT_peptidase"/>
</dbReference>
<evidence type="ECO:0000256" key="13">
    <source>
        <dbReference type="SAM" id="SignalP"/>
    </source>
</evidence>
<keyword evidence="4" id="KW-0645">Protease</keyword>
<dbReference type="Pfam" id="PF01019">
    <property type="entry name" value="G_glu_transpept"/>
    <property type="match status" value="1"/>
</dbReference>
<dbReference type="AlphaFoldDB" id="A0AA40DEV8"/>
<feature type="signal peptide" evidence="13">
    <location>
        <begin position="1"/>
        <end position="21"/>
    </location>
</feature>
<evidence type="ECO:0000256" key="9">
    <source>
        <dbReference type="ARBA" id="ARBA00047417"/>
    </source>
</evidence>